<reference evidence="1 2" key="1">
    <citation type="journal article" date="2014" name="Environ. Microbiol.">
        <title>Genomic signatures of obligate host dependence in the luminous bacterial symbiont of a vertebrate.</title>
        <authorList>
            <person name="Hendry T.A."/>
            <person name="de Wet J.R."/>
            <person name="Dunlap P.V."/>
        </authorList>
    </citation>
    <scope>NUCLEOTIDE SEQUENCE [LARGE SCALE GENOMIC DNA]</scope>
    <source>
        <strain evidence="1 2">Akat1</strain>
    </source>
</reference>
<gene>
    <name evidence="1" type="ORF">O1U_0175</name>
</gene>
<dbReference type="AlphaFoldDB" id="S3E0L6"/>
<evidence type="ECO:0000313" key="2">
    <source>
        <dbReference type="Proteomes" id="UP000053688"/>
    </source>
</evidence>
<keyword evidence="2" id="KW-1185">Reference proteome</keyword>
<dbReference type="RefSeq" id="WP_016503514.1">
    <property type="nucleotide sequence ID" value="NZ_AMSD01000001.1"/>
</dbReference>
<dbReference type="InterPro" id="IPR007922">
    <property type="entry name" value="DciA-like"/>
</dbReference>
<name>S3E0L6_9GAMM</name>
<dbReference type="EMBL" id="AMSD01000001">
    <property type="protein sequence ID" value="EPE37716.1"/>
    <property type="molecule type" value="Genomic_DNA"/>
</dbReference>
<sequence>MNQNNTVLINKLMLDPGFSRILNHCKKILEIDQYLKKNLPEIIVSYCRVANIRDNCLIIEVANAGLKILINSEMSGILKQLKKAGFTYLMKLKVKVNPNLYNDLNKKKSPKRYLSDNTKESLANLKNLISLNIQKKAIK</sequence>
<proteinExistence type="predicted"/>
<comment type="caution">
    <text evidence="1">The sequence shown here is derived from an EMBL/GenBank/DDBJ whole genome shotgun (WGS) entry which is preliminary data.</text>
</comment>
<evidence type="ECO:0000313" key="1">
    <source>
        <dbReference type="EMBL" id="EPE37716.1"/>
    </source>
</evidence>
<protein>
    <recommendedName>
        <fullName evidence="3">DUF721 domain-containing protein</fullName>
    </recommendedName>
</protein>
<dbReference type="STRING" id="28176.CF66_2245"/>
<dbReference type="Proteomes" id="UP000053688">
    <property type="component" value="Unassembled WGS sequence"/>
</dbReference>
<dbReference type="eggNOG" id="COG4701">
    <property type="taxonomic scope" value="Bacteria"/>
</dbReference>
<accession>S3E0L6</accession>
<dbReference type="Pfam" id="PF05258">
    <property type="entry name" value="DciA"/>
    <property type="match status" value="1"/>
</dbReference>
<organism evidence="1 2">
    <name type="scientific">Candidatus Photodesmus katoptron Akat1</name>
    <dbReference type="NCBI Taxonomy" id="1236703"/>
    <lineage>
        <taxon>Bacteria</taxon>
        <taxon>Pseudomonadati</taxon>
        <taxon>Pseudomonadota</taxon>
        <taxon>Gammaproteobacteria</taxon>
        <taxon>Vibrionales</taxon>
        <taxon>Vibrionaceae</taxon>
        <taxon>Candidatus Photodesmus</taxon>
    </lineage>
</organism>
<evidence type="ECO:0008006" key="3">
    <source>
        <dbReference type="Google" id="ProtNLM"/>
    </source>
</evidence>